<dbReference type="InterPro" id="IPR011737">
    <property type="entry name" value="CHP02206_TP0381"/>
</dbReference>
<evidence type="ECO:0000256" key="1">
    <source>
        <dbReference type="SAM" id="Phobius"/>
    </source>
</evidence>
<dbReference type="Proteomes" id="UP000253790">
    <property type="component" value="Chromosome"/>
</dbReference>
<dbReference type="EMBL" id="CP031229">
    <property type="protein sequence ID" value="AXH97925.1"/>
    <property type="molecule type" value="Genomic_DNA"/>
</dbReference>
<evidence type="ECO:0000313" key="3">
    <source>
        <dbReference type="Proteomes" id="UP000253790"/>
    </source>
</evidence>
<name>A0A345NSB7_9MICO</name>
<dbReference type="NCBIfam" id="TIGR02206">
    <property type="entry name" value="intg_mem_TP0381"/>
    <property type="match status" value="1"/>
</dbReference>
<feature type="transmembrane region" description="Helical" evidence="1">
    <location>
        <begin position="160"/>
        <end position="180"/>
    </location>
</feature>
<feature type="transmembrane region" description="Helical" evidence="1">
    <location>
        <begin position="200"/>
        <end position="220"/>
    </location>
</feature>
<feature type="transmembrane region" description="Helical" evidence="1">
    <location>
        <begin position="103"/>
        <end position="121"/>
    </location>
</feature>
<accession>A0A345NSB7</accession>
<organism evidence="2 3">
    <name type="scientific">Ornithinimicrobium avium</name>
    <dbReference type="NCBI Taxonomy" id="2283195"/>
    <lineage>
        <taxon>Bacteria</taxon>
        <taxon>Bacillati</taxon>
        <taxon>Actinomycetota</taxon>
        <taxon>Actinomycetes</taxon>
        <taxon>Micrococcales</taxon>
        <taxon>Ornithinimicrobiaceae</taxon>
        <taxon>Ornithinimicrobium</taxon>
    </lineage>
</organism>
<protein>
    <submittedName>
        <fullName evidence="2">TIGR02206 family membrane protein</fullName>
    </submittedName>
</protein>
<feature type="transmembrane region" description="Helical" evidence="1">
    <location>
        <begin position="127"/>
        <end position="148"/>
    </location>
</feature>
<proteinExistence type="predicted"/>
<feature type="transmembrane region" description="Helical" evidence="1">
    <location>
        <begin position="20"/>
        <end position="38"/>
    </location>
</feature>
<dbReference type="RefSeq" id="WP_114930768.1">
    <property type="nucleotide sequence ID" value="NZ_CP031229.1"/>
</dbReference>
<dbReference type="KEGG" id="orn:DV701_04835"/>
<keyword evidence="3" id="KW-1185">Reference proteome</keyword>
<keyword evidence="1" id="KW-0812">Transmembrane</keyword>
<feature type="transmembrane region" description="Helical" evidence="1">
    <location>
        <begin position="77"/>
        <end position="96"/>
    </location>
</feature>
<sequence length="246" mass="27343">MDAFLDPHPEWITIGGPDHLVYVGGLVLLATLLITLRARVRAHATAVRRCLAAVLVVQQVTLYGFYAATGWDNAESLPLHISRVSALLALTYLLTGSRRVMDVLFYFGLWAWASFSYPQNIQPVDNILGWSFFVNHAVTLLMPVLAFVTTGWLPTRAGLWRAFAWFLAYLGVAVVANALTGGNYFYQRERPLLPWLGQPWYLLASLAATLVLFALGYALARLLAARAGVRQEDRPGTKVVPGRSRW</sequence>
<feature type="transmembrane region" description="Helical" evidence="1">
    <location>
        <begin position="50"/>
        <end position="71"/>
    </location>
</feature>
<keyword evidence="1" id="KW-1133">Transmembrane helix</keyword>
<reference evidence="2 3" key="1">
    <citation type="submission" date="2018-07" db="EMBL/GenBank/DDBJ databases">
        <title>Complete genome sequencing of Ornithinimicrobium sp. AMA3305.</title>
        <authorList>
            <person name="Bae J.-W."/>
        </authorList>
    </citation>
    <scope>NUCLEOTIDE SEQUENCE [LARGE SCALE GENOMIC DNA]</scope>
    <source>
        <strain evidence="2 3">AMA3305</strain>
    </source>
</reference>
<dbReference type="Pfam" id="PF14808">
    <property type="entry name" value="TMEM164"/>
    <property type="match status" value="1"/>
</dbReference>
<evidence type="ECO:0000313" key="2">
    <source>
        <dbReference type="EMBL" id="AXH97925.1"/>
    </source>
</evidence>
<gene>
    <name evidence="2" type="ORF">DV701_04835</name>
</gene>
<dbReference type="AlphaFoldDB" id="A0A345NSB7"/>
<dbReference type="OrthoDB" id="9813172at2"/>
<keyword evidence="1" id="KW-0472">Membrane</keyword>